<organism evidence="2 3">
    <name type="scientific">Clostridium gasigenes</name>
    <dbReference type="NCBI Taxonomy" id="94869"/>
    <lineage>
        <taxon>Bacteria</taxon>
        <taxon>Bacillati</taxon>
        <taxon>Bacillota</taxon>
        <taxon>Clostridia</taxon>
        <taxon>Eubacteriales</taxon>
        <taxon>Clostridiaceae</taxon>
        <taxon>Clostridium</taxon>
    </lineage>
</organism>
<dbReference type="GeneID" id="65309318"/>
<evidence type="ECO:0000313" key="4">
    <source>
        <dbReference type="Proteomes" id="UP000585258"/>
    </source>
</evidence>
<accession>A0A1H0W1C8</accession>
<name>A0A1H0W1C8_9CLOT</name>
<gene>
    <name evidence="1" type="ORF">H7E68_19415</name>
    <name evidence="2" type="ORF">SAMN04488529_1257</name>
</gene>
<proteinExistence type="predicted"/>
<dbReference type="STRING" id="94869.SAMN04488529_1257"/>
<sequence length="77" mass="8776">MPNYKMDIKGDLGVREYSNIFDYMGVVDSKDTFTITLEQSKKEDLNTITSILKGNNFEIVNEGLKNDGAYYINANKE</sequence>
<dbReference type="RefSeq" id="WP_089973596.1">
    <property type="nucleotide sequence ID" value="NZ_CP071376.1"/>
</dbReference>
<reference evidence="1 4" key="2">
    <citation type="submission" date="2020-08" db="EMBL/GenBank/DDBJ databases">
        <title>Clostridia isolated from Swiss meat.</title>
        <authorList>
            <person name="Wambui J."/>
            <person name="Stevens M.J.A."/>
            <person name="Stephan R."/>
        </authorList>
    </citation>
    <scope>NUCLEOTIDE SEQUENCE [LARGE SCALE GENOMIC DNA]</scope>
    <source>
        <strain evidence="1 4">CM001</strain>
    </source>
</reference>
<evidence type="ECO:0000313" key="3">
    <source>
        <dbReference type="Proteomes" id="UP000198597"/>
    </source>
</evidence>
<dbReference type="Proteomes" id="UP000585258">
    <property type="component" value="Unassembled WGS sequence"/>
</dbReference>
<keyword evidence="3" id="KW-1185">Reference proteome</keyword>
<dbReference type="AlphaFoldDB" id="A0A1H0W1C8"/>
<protein>
    <submittedName>
        <fullName evidence="2">Uncharacterized protein</fullName>
    </submittedName>
</protein>
<dbReference type="EMBL" id="FNJM01000025">
    <property type="protein sequence ID" value="SDP84315.1"/>
    <property type="molecule type" value="Genomic_DNA"/>
</dbReference>
<dbReference type="Proteomes" id="UP000198597">
    <property type="component" value="Unassembled WGS sequence"/>
</dbReference>
<evidence type="ECO:0000313" key="1">
    <source>
        <dbReference type="EMBL" id="MBB6716850.1"/>
    </source>
</evidence>
<reference evidence="2 3" key="1">
    <citation type="submission" date="2016-10" db="EMBL/GenBank/DDBJ databases">
        <authorList>
            <person name="de Groot N.N."/>
        </authorList>
    </citation>
    <scope>NUCLEOTIDE SEQUENCE [LARGE SCALE GENOMIC DNA]</scope>
    <source>
        <strain evidence="2 3">DSM 12272</strain>
    </source>
</reference>
<dbReference type="EMBL" id="JACKWY010000025">
    <property type="protein sequence ID" value="MBB6716850.1"/>
    <property type="molecule type" value="Genomic_DNA"/>
</dbReference>
<dbReference type="OrthoDB" id="1935443at2"/>
<evidence type="ECO:0000313" key="2">
    <source>
        <dbReference type="EMBL" id="SDP84315.1"/>
    </source>
</evidence>